<proteinExistence type="predicted"/>
<dbReference type="Proteomes" id="UP001175226">
    <property type="component" value="Unassembled WGS sequence"/>
</dbReference>
<evidence type="ECO:0000313" key="1">
    <source>
        <dbReference type="EMBL" id="KAK0434068.1"/>
    </source>
</evidence>
<protein>
    <submittedName>
        <fullName evidence="1">Uncharacterized protein</fullName>
    </submittedName>
</protein>
<accession>A0AA39J498</accession>
<keyword evidence="2" id="KW-1185">Reference proteome</keyword>
<dbReference type="AlphaFoldDB" id="A0AA39J498"/>
<sequence>MLLSSEAIHFFITLPRLEGTSLGHRRNRTLVSRTSENNYKDRGVQATTSWTLTSNIQHEHELASHRRRRDDHLQENLCFATSHRLADRHHWSGGSDRIIAWHDGECSNICRRFRHSLHRRNPGEHVDLIFRKQITHSQQENHAAKGYGPPEATSLPHLIEHPTAPTRGTIREVPPSDPAAFDAWIVALFLQNVDISYQHPEWLYACKQAPRHIPPTGPAAFDAWITSFFTRSKVNRTHHRDAIRDELSNRIFVDTLSGGPSGSAIAMAGPSYPQPGIPWWIVPPGLPPKCHIPNPVVATTVPRWLSNGEPSVMFVSRAHTF</sequence>
<name>A0AA39J498_9AGAR</name>
<comment type="caution">
    <text evidence="1">The sequence shown here is derived from an EMBL/GenBank/DDBJ whole genome shotgun (WGS) entry which is preliminary data.</text>
</comment>
<organism evidence="1 2">
    <name type="scientific">Armillaria borealis</name>
    <dbReference type="NCBI Taxonomy" id="47425"/>
    <lineage>
        <taxon>Eukaryota</taxon>
        <taxon>Fungi</taxon>
        <taxon>Dikarya</taxon>
        <taxon>Basidiomycota</taxon>
        <taxon>Agaricomycotina</taxon>
        <taxon>Agaricomycetes</taxon>
        <taxon>Agaricomycetidae</taxon>
        <taxon>Agaricales</taxon>
        <taxon>Marasmiineae</taxon>
        <taxon>Physalacriaceae</taxon>
        <taxon>Armillaria</taxon>
    </lineage>
</organism>
<gene>
    <name evidence="1" type="ORF">EV421DRAFT_1841376</name>
</gene>
<evidence type="ECO:0000313" key="2">
    <source>
        <dbReference type="Proteomes" id="UP001175226"/>
    </source>
</evidence>
<reference evidence="1" key="1">
    <citation type="submission" date="2023-06" db="EMBL/GenBank/DDBJ databases">
        <authorList>
            <consortium name="Lawrence Berkeley National Laboratory"/>
            <person name="Ahrendt S."/>
            <person name="Sahu N."/>
            <person name="Indic B."/>
            <person name="Wong-Bajracharya J."/>
            <person name="Merenyi Z."/>
            <person name="Ke H.-M."/>
            <person name="Monk M."/>
            <person name="Kocsube S."/>
            <person name="Drula E."/>
            <person name="Lipzen A."/>
            <person name="Balint B."/>
            <person name="Henrissat B."/>
            <person name="Andreopoulos B."/>
            <person name="Martin F.M."/>
            <person name="Harder C.B."/>
            <person name="Rigling D."/>
            <person name="Ford K.L."/>
            <person name="Foster G.D."/>
            <person name="Pangilinan J."/>
            <person name="Papanicolaou A."/>
            <person name="Barry K."/>
            <person name="LaButti K."/>
            <person name="Viragh M."/>
            <person name="Koriabine M."/>
            <person name="Yan M."/>
            <person name="Riley R."/>
            <person name="Champramary S."/>
            <person name="Plett K.L."/>
            <person name="Tsai I.J."/>
            <person name="Slot J."/>
            <person name="Sipos G."/>
            <person name="Plett J."/>
            <person name="Nagy L.G."/>
            <person name="Grigoriev I.V."/>
        </authorList>
    </citation>
    <scope>NUCLEOTIDE SEQUENCE</scope>
    <source>
        <strain evidence="1">FPL87.14</strain>
    </source>
</reference>
<dbReference type="EMBL" id="JAUEPT010000074">
    <property type="protein sequence ID" value="KAK0434068.1"/>
    <property type="molecule type" value="Genomic_DNA"/>
</dbReference>